<dbReference type="PANTHER" id="PTHR43414:SF3">
    <property type="entry name" value="LMO2377 PROTEIN"/>
    <property type="match status" value="1"/>
</dbReference>
<evidence type="ECO:0000259" key="8">
    <source>
        <dbReference type="PROSITE" id="PS50850"/>
    </source>
</evidence>
<feature type="transmembrane region" description="Helical" evidence="7">
    <location>
        <begin position="279"/>
        <end position="300"/>
    </location>
</feature>
<evidence type="ECO:0000256" key="1">
    <source>
        <dbReference type="ARBA" id="ARBA00004651"/>
    </source>
</evidence>
<evidence type="ECO:0000313" key="9">
    <source>
        <dbReference type="EMBL" id="MFC5464314.1"/>
    </source>
</evidence>
<dbReference type="Pfam" id="PF07690">
    <property type="entry name" value="MFS_1"/>
    <property type="match status" value="1"/>
</dbReference>
<feature type="transmembrane region" description="Helical" evidence="7">
    <location>
        <begin position="78"/>
        <end position="97"/>
    </location>
</feature>
<feature type="transmembrane region" description="Helical" evidence="7">
    <location>
        <begin position="12"/>
        <end position="35"/>
    </location>
</feature>
<evidence type="ECO:0000256" key="7">
    <source>
        <dbReference type="SAM" id="Phobius"/>
    </source>
</evidence>
<keyword evidence="4 7" id="KW-0812">Transmembrane</keyword>
<dbReference type="EMBL" id="JBHSMC010000004">
    <property type="protein sequence ID" value="MFC5464314.1"/>
    <property type="molecule type" value="Genomic_DNA"/>
</dbReference>
<feature type="transmembrane region" description="Helical" evidence="7">
    <location>
        <begin position="373"/>
        <end position="391"/>
    </location>
</feature>
<dbReference type="InterPro" id="IPR011701">
    <property type="entry name" value="MFS"/>
</dbReference>
<dbReference type="InterPro" id="IPR036259">
    <property type="entry name" value="MFS_trans_sf"/>
</dbReference>
<evidence type="ECO:0000313" key="10">
    <source>
        <dbReference type="Proteomes" id="UP001596147"/>
    </source>
</evidence>
<keyword evidence="5 7" id="KW-1133">Transmembrane helix</keyword>
<feature type="transmembrane region" description="Helical" evidence="7">
    <location>
        <begin position="47"/>
        <end position="66"/>
    </location>
</feature>
<evidence type="ECO:0000256" key="3">
    <source>
        <dbReference type="ARBA" id="ARBA00022475"/>
    </source>
</evidence>
<feature type="transmembrane region" description="Helical" evidence="7">
    <location>
        <begin position="312"/>
        <end position="329"/>
    </location>
</feature>
<gene>
    <name evidence="9" type="ORF">ACFPM4_06020</name>
</gene>
<dbReference type="PANTHER" id="PTHR43414">
    <property type="entry name" value="MULTIDRUG RESISTANCE PROTEIN MDTG"/>
    <property type="match status" value="1"/>
</dbReference>
<dbReference type="PRINTS" id="PR01035">
    <property type="entry name" value="TCRTETA"/>
</dbReference>
<feature type="transmembrane region" description="Helical" evidence="7">
    <location>
        <begin position="214"/>
        <end position="236"/>
    </location>
</feature>
<feature type="domain" description="Major facilitator superfamily (MFS) profile" evidence="8">
    <location>
        <begin position="7"/>
        <end position="395"/>
    </location>
</feature>
<feature type="transmembrane region" description="Helical" evidence="7">
    <location>
        <begin position="103"/>
        <end position="123"/>
    </location>
</feature>
<protein>
    <submittedName>
        <fullName evidence="9">MFS transporter</fullName>
    </submittedName>
</protein>
<comment type="caution">
    <text evidence="9">The sequence shown here is derived from an EMBL/GenBank/DDBJ whole genome shotgun (WGS) entry which is preliminary data.</text>
</comment>
<evidence type="ECO:0000256" key="2">
    <source>
        <dbReference type="ARBA" id="ARBA00022448"/>
    </source>
</evidence>
<reference evidence="10" key="1">
    <citation type="journal article" date="2019" name="Int. J. Syst. Evol. Microbiol.">
        <title>The Global Catalogue of Microorganisms (GCM) 10K type strain sequencing project: providing services to taxonomists for standard genome sequencing and annotation.</title>
        <authorList>
            <consortium name="The Broad Institute Genomics Platform"/>
            <consortium name="The Broad Institute Genome Sequencing Center for Infectious Disease"/>
            <person name="Wu L."/>
            <person name="Ma J."/>
        </authorList>
    </citation>
    <scope>NUCLEOTIDE SEQUENCE [LARGE SCALE GENOMIC DNA]</scope>
    <source>
        <strain evidence="10">CGMCC 1.12237</strain>
    </source>
</reference>
<feature type="transmembrane region" description="Helical" evidence="7">
    <location>
        <begin position="350"/>
        <end position="367"/>
    </location>
</feature>
<accession>A0ABW0LEK9</accession>
<dbReference type="InterPro" id="IPR020846">
    <property type="entry name" value="MFS_dom"/>
</dbReference>
<keyword evidence="6 7" id="KW-0472">Membrane</keyword>
<feature type="transmembrane region" description="Helical" evidence="7">
    <location>
        <begin position="135"/>
        <end position="153"/>
    </location>
</feature>
<organism evidence="9 10">
    <name type="scientific">Lederbergia graminis</name>
    <dbReference type="NCBI Taxonomy" id="735518"/>
    <lineage>
        <taxon>Bacteria</taxon>
        <taxon>Bacillati</taxon>
        <taxon>Bacillota</taxon>
        <taxon>Bacilli</taxon>
        <taxon>Bacillales</taxon>
        <taxon>Bacillaceae</taxon>
        <taxon>Lederbergia</taxon>
    </lineage>
</organism>
<proteinExistence type="predicted"/>
<dbReference type="InterPro" id="IPR001958">
    <property type="entry name" value="Tet-R_TetA/multi-R_MdtG-like"/>
</dbReference>
<comment type="subcellular location">
    <subcellularLocation>
        <location evidence="1">Cell membrane</location>
        <topology evidence="1">Multi-pass membrane protein</topology>
    </subcellularLocation>
</comment>
<dbReference type="Proteomes" id="UP001596147">
    <property type="component" value="Unassembled WGS sequence"/>
</dbReference>
<dbReference type="Gene3D" id="1.20.1250.20">
    <property type="entry name" value="MFS general substrate transporter like domains"/>
    <property type="match status" value="2"/>
</dbReference>
<keyword evidence="3" id="KW-1003">Cell membrane</keyword>
<evidence type="ECO:0000256" key="4">
    <source>
        <dbReference type="ARBA" id="ARBA00022692"/>
    </source>
</evidence>
<keyword evidence="2" id="KW-0813">Transport</keyword>
<dbReference type="RefSeq" id="WP_382349090.1">
    <property type="nucleotide sequence ID" value="NZ_JBHSMC010000004.1"/>
</dbReference>
<evidence type="ECO:0000256" key="5">
    <source>
        <dbReference type="ARBA" id="ARBA00022989"/>
    </source>
</evidence>
<name>A0ABW0LEK9_9BACI</name>
<sequence length="406" mass="44202">MTIAKRNLLIMWICNFLVAASMTMIIPFISLYIGTFGDFSDDFIQRWAGFIFGITFLSAFLMSPLWGRIGDKYGFKKILLINGFGIAISVFLMGITSSVIGLFIVRLFMGIVTGFIPTSIALISKQTSKVEAGKVLGTLQTGNVSGSLFGPLIGGFMADAVGFEYTFIITSICVALATTVVLFGIKEIKQSKTDKAKASHTRKDVLKQIINRKALVMVMIVALIVQIGNFSIQPLLALYVEDLTKTTAVAFLSGLAFSATGFGNLLLTRQWGKLGDSIGYEKVLLILLILASILIVPQALVTELWQLVLLRFLYGMAVGGMLPCITAYIRMEAPLQMQGEVLGYNQSFRFLGNVTGPALGGFVAGHAGISSVFYVTGSLFICAIGILWWSLRHSTEQVNQHYESSL</sequence>
<feature type="transmembrane region" description="Helical" evidence="7">
    <location>
        <begin position="165"/>
        <end position="185"/>
    </location>
</feature>
<feature type="transmembrane region" description="Helical" evidence="7">
    <location>
        <begin position="248"/>
        <end position="267"/>
    </location>
</feature>
<keyword evidence="10" id="KW-1185">Reference proteome</keyword>
<evidence type="ECO:0000256" key="6">
    <source>
        <dbReference type="ARBA" id="ARBA00023136"/>
    </source>
</evidence>
<dbReference type="SUPFAM" id="SSF103473">
    <property type="entry name" value="MFS general substrate transporter"/>
    <property type="match status" value="1"/>
</dbReference>
<dbReference type="PROSITE" id="PS50850">
    <property type="entry name" value="MFS"/>
    <property type="match status" value="1"/>
</dbReference>